<organism evidence="7">
    <name type="scientific">human gut metagenome</name>
    <dbReference type="NCBI Taxonomy" id="408170"/>
    <lineage>
        <taxon>unclassified sequences</taxon>
        <taxon>metagenomes</taxon>
        <taxon>organismal metagenomes</taxon>
    </lineage>
</organism>
<dbReference type="Gene3D" id="1.20.1740.10">
    <property type="entry name" value="Amino acid/polyamine transporter I"/>
    <property type="match status" value="1"/>
</dbReference>
<evidence type="ECO:0000256" key="6">
    <source>
        <dbReference type="SAM" id="Phobius"/>
    </source>
</evidence>
<evidence type="ECO:0000256" key="3">
    <source>
        <dbReference type="ARBA" id="ARBA00022692"/>
    </source>
</evidence>
<proteinExistence type="predicted"/>
<accession>W1YGE5</accession>
<dbReference type="EMBL" id="AZMM01004457">
    <property type="protein sequence ID" value="ETJ41618.1"/>
    <property type="molecule type" value="Genomic_DNA"/>
</dbReference>
<feature type="transmembrane region" description="Helical" evidence="6">
    <location>
        <begin position="39"/>
        <end position="60"/>
    </location>
</feature>
<protein>
    <submittedName>
        <fullName evidence="7">Amino acid permease-associated region</fullName>
    </submittedName>
</protein>
<dbReference type="GO" id="GO:0005886">
    <property type="term" value="C:plasma membrane"/>
    <property type="evidence" value="ECO:0007669"/>
    <property type="project" value="UniProtKB-SubCell"/>
</dbReference>
<keyword evidence="4 6" id="KW-1133">Transmembrane helix</keyword>
<sequence length="95" mass="10046">IMCMLLVSVLYMAILAVSIGVLGSDLANTKAPVQDAFNVIVGPIGMYVVLVGTLISMGGINFAEAYYAPRVATSMAEDGMLPSALAKRNRYNAPY</sequence>
<dbReference type="PANTHER" id="PTHR42770">
    <property type="entry name" value="AMINO ACID TRANSPORTER-RELATED"/>
    <property type="match status" value="1"/>
</dbReference>
<comment type="caution">
    <text evidence="7">The sequence shown here is derived from an EMBL/GenBank/DDBJ whole genome shotgun (WGS) entry which is preliminary data.</text>
</comment>
<evidence type="ECO:0000256" key="5">
    <source>
        <dbReference type="ARBA" id="ARBA00023136"/>
    </source>
</evidence>
<name>W1YGE5_9ZZZZ</name>
<keyword evidence="2" id="KW-1003">Cell membrane</keyword>
<feature type="non-terminal residue" evidence="7">
    <location>
        <position position="95"/>
    </location>
</feature>
<gene>
    <name evidence="7" type="ORF">Q604_UNBC04457G0001</name>
</gene>
<keyword evidence="3 6" id="KW-0812">Transmembrane</keyword>
<dbReference type="Pfam" id="PF13520">
    <property type="entry name" value="AA_permease_2"/>
    <property type="match status" value="1"/>
</dbReference>
<dbReference type="GO" id="GO:0022857">
    <property type="term" value="F:transmembrane transporter activity"/>
    <property type="evidence" value="ECO:0007669"/>
    <property type="project" value="InterPro"/>
</dbReference>
<evidence type="ECO:0000313" key="7">
    <source>
        <dbReference type="EMBL" id="ETJ41618.1"/>
    </source>
</evidence>
<comment type="subcellular location">
    <subcellularLocation>
        <location evidence="1">Cell membrane</location>
        <topology evidence="1">Multi-pass membrane protein</topology>
    </subcellularLocation>
</comment>
<dbReference type="PANTHER" id="PTHR42770:SF18">
    <property type="entry name" value="ARGININE_AGMATINE ANTIPORTER"/>
    <property type="match status" value="1"/>
</dbReference>
<reference evidence="7" key="1">
    <citation type="submission" date="2013-12" db="EMBL/GenBank/DDBJ databases">
        <title>A Varibaculum cambriense genome reconstructed from a premature infant gut community with otherwise low bacterial novelty that shifts toward anaerobic metabolism during the third week of life.</title>
        <authorList>
            <person name="Brown C.T."/>
            <person name="Sharon I."/>
            <person name="Thomas B.C."/>
            <person name="Castelle C.J."/>
            <person name="Morowitz M.J."/>
            <person name="Banfield J.F."/>
        </authorList>
    </citation>
    <scope>NUCLEOTIDE SEQUENCE</scope>
</reference>
<feature type="non-terminal residue" evidence="7">
    <location>
        <position position="1"/>
    </location>
</feature>
<keyword evidence="5 6" id="KW-0472">Membrane</keyword>
<evidence type="ECO:0000256" key="1">
    <source>
        <dbReference type="ARBA" id="ARBA00004651"/>
    </source>
</evidence>
<evidence type="ECO:0000256" key="4">
    <source>
        <dbReference type="ARBA" id="ARBA00022989"/>
    </source>
</evidence>
<dbReference type="InterPro" id="IPR050367">
    <property type="entry name" value="APC_superfamily"/>
</dbReference>
<evidence type="ECO:0000256" key="2">
    <source>
        <dbReference type="ARBA" id="ARBA00022475"/>
    </source>
</evidence>
<dbReference type="AlphaFoldDB" id="W1YGE5"/>
<dbReference type="InterPro" id="IPR002293">
    <property type="entry name" value="AA/rel_permease1"/>
</dbReference>